<dbReference type="AlphaFoldDB" id="A0A5J4WQ85"/>
<dbReference type="Proteomes" id="UP000324800">
    <property type="component" value="Unassembled WGS sequence"/>
</dbReference>
<reference evidence="1 2" key="1">
    <citation type="submission" date="2019-03" db="EMBL/GenBank/DDBJ databases">
        <title>Single cell metagenomics reveals metabolic interactions within the superorganism composed of flagellate Streblomastix strix and complex community of Bacteroidetes bacteria on its surface.</title>
        <authorList>
            <person name="Treitli S.C."/>
            <person name="Kolisko M."/>
            <person name="Husnik F."/>
            <person name="Keeling P."/>
            <person name="Hampl V."/>
        </authorList>
    </citation>
    <scope>NUCLEOTIDE SEQUENCE [LARGE SCALE GENOMIC DNA]</scope>
    <source>
        <strain evidence="1">ST1C</strain>
    </source>
</reference>
<dbReference type="EMBL" id="SNRW01001277">
    <property type="protein sequence ID" value="KAA6397038.1"/>
    <property type="molecule type" value="Genomic_DNA"/>
</dbReference>
<evidence type="ECO:0000313" key="2">
    <source>
        <dbReference type="Proteomes" id="UP000324800"/>
    </source>
</evidence>
<organism evidence="1 2">
    <name type="scientific">Streblomastix strix</name>
    <dbReference type="NCBI Taxonomy" id="222440"/>
    <lineage>
        <taxon>Eukaryota</taxon>
        <taxon>Metamonada</taxon>
        <taxon>Preaxostyla</taxon>
        <taxon>Oxymonadida</taxon>
        <taxon>Streblomastigidae</taxon>
        <taxon>Streblomastix</taxon>
    </lineage>
</organism>
<sequence>MLFIIFAITTLTFGGKFVQGGVSSYARGSIYFDMSETVENGTVNVEIGNANNKLDFFPYAERNITNYKALKKEDGDSFYHIALTADQLAALRTSTAPNPSSYQPQCTGVGVAWEDGLYGLLGYTVKAVSDDNIEPSITYLLRSTPETIHYIKDGNEVPDELKDNFTDDDIEQSCTGDNLIYATYSIHRGGIVDTTCVLNTVLPDKQFECDDTITTQTYKKYLSQYRIGEFKSASYKEVKQMVARFGVVRVKQVGLIVGWQKISGVDNWIVAQQREDKYSWVDVPIDLNQSFFEGTVIASDELTGTDGVQTLRVASWVVFISLLLPALALFF</sequence>
<accession>A0A5J4WQ85</accession>
<proteinExistence type="predicted"/>
<protein>
    <submittedName>
        <fullName evidence="1">Uncharacterized protein</fullName>
    </submittedName>
</protein>
<comment type="caution">
    <text evidence="1">The sequence shown here is derived from an EMBL/GenBank/DDBJ whole genome shotgun (WGS) entry which is preliminary data.</text>
</comment>
<name>A0A5J4WQ85_9EUKA</name>
<gene>
    <name evidence="1" type="ORF">EZS28_007434</name>
</gene>
<evidence type="ECO:0000313" key="1">
    <source>
        <dbReference type="EMBL" id="KAA6397038.1"/>
    </source>
</evidence>